<name>A0A1N6JQE6_9BACT</name>
<dbReference type="RefSeq" id="WP_143197544.1">
    <property type="nucleotide sequence ID" value="NZ_FSRA01000002.1"/>
</dbReference>
<dbReference type="Gene3D" id="3.90.1720.10">
    <property type="entry name" value="endopeptidase domain like (from Nostoc punctiforme)"/>
    <property type="match status" value="1"/>
</dbReference>
<reference evidence="1 2" key="1">
    <citation type="submission" date="2016-11" db="EMBL/GenBank/DDBJ databases">
        <authorList>
            <person name="Jaros S."/>
            <person name="Januszkiewicz K."/>
            <person name="Wedrychowicz H."/>
        </authorList>
    </citation>
    <scope>NUCLEOTIDE SEQUENCE [LARGE SCALE GENOMIC DNA]</scope>
    <source>
        <strain evidence="1 2">DSM 24787</strain>
    </source>
</reference>
<protein>
    <submittedName>
        <fullName evidence="1">Permuted papain-like amidase enzyme, YaeF/YiiX, C92 family</fullName>
    </submittedName>
</protein>
<dbReference type="InterPro" id="IPR038765">
    <property type="entry name" value="Papain-like_cys_pep_sf"/>
</dbReference>
<dbReference type="OrthoDB" id="195541at2"/>
<organism evidence="1 2">
    <name type="scientific">Chitinophaga niabensis</name>
    <dbReference type="NCBI Taxonomy" id="536979"/>
    <lineage>
        <taxon>Bacteria</taxon>
        <taxon>Pseudomonadati</taxon>
        <taxon>Bacteroidota</taxon>
        <taxon>Chitinophagia</taxon>
        <taxon>Chitinophagales</taxon>
        <taxon>Chitinophagaceae</taxon>
        <taxon>Chitinophaga</taxon>
    </lineage>
</organism>
<dbReference type="SUPFAM" id="SSF54001">
    <property type="entry name" value="Cysteine proteinases"/>
    <property type="match status" value="1"/>
</dbReference>
<dbReference type="InterPro" id="IPR024453">
    <property type="entry name" value="Peptidase_C92"/>
</dbReference>
<accession>A0A1N6JQE6</accession>
<dbReference type="Pfam" id="PF05708">
    <property type="entry name" value="Peptidase_C92"/>
    <property type="match status" value="1"/>
</dbReference>
<gene>
    <name evidence="1" type="ORF">SAMN04488055_4258</name>
</gene>
<dbReference type="EMBL" id="FSRA01000002">
    <property type="protein sequence ID" value="SIO46377.1"/>
    <property type="molecule type" value="Genomic_DNA"/>
</dbReference>
<evidence type="ECO:0000313" key="1">
    <source>
        <dbReference type="EMBL" id="SIO46377.1"/>
    </source>
</evidence>
<proteinExistence type="predicted"/>
<sequence>MLAIRLFLLLCLAQNKELAEGDIIFQSNISPQCKAIELATHSKYSHCGILFKKGQDWYVWEAVQPVMQTRLEEWTLRGNKHFVVKRLIADSLITTAVIKKMQDAGSKYMGKNYDSYFEWSDDRIYCSELVWKIYKETMDIEVGKRNPLRSYDLSHPLVKATLKERYGKNIPLEEMMVSPGDIFESPLLKTVVSQ</sequence>
<keyword evidence="2" id="KW-1185">Reference proteome</keyword>
<dbReference type="NCBIfam" id="NF007458">
    <property type="entry name" value="PRK10030.1"/>
    <property type="match status" value="1"/>
</dbReference>
<dbReference type="Proteomes" id="UP000185003">
    <property type="component" value="Unassembled WGS sequence"/>
</dbReference>
<dbReference type="STRING" id="536979.SAMN04488055_4258"/>
<dbReference type="AlphaFoldDB" id="A0A1N6JQE6"/>
<evidence type="ECO:0000313" key="2">
    <source>
        <dbReference type="Proteomes" id="UP000185003"/>
    </source>
</evidence>